<dbReference type="GO" id="GO:0005886">
    <property type="term" value="C:plasma membrane"/>
    <property type="evidence" value="ECO:0007669"/>
    <property type="project" value="UniProtKB-SubCell"/>
</dbReference>
<evidence type="ECO:0000256" key="1">
    <source>
        <dbReference type="ARBA" id="ARBA00004651"/>
    </source>
</evidence>
<dbReference type="EMBL" id="CP003639">
    <property type="protein sequence ID" value="AFM41086.1"/>
    <property type="molecule type" value="Genomic_DNA"/>
</dbReference>
<feature type="transmembrane region" description="Helical" evidence="6">
    <location>
        <begin position="145"/>
        <end position="167"/>
    </location>
</feature>
<comment type="subcellular location">
    <subcellularLocation>
        <location evidence="1">Cell membrane</location>
        <topology evidence="1">Multi-pass membrane protein</topology>
    </subcellularLocation>
</comment>
<keyword evidence="5 6" id="KW-0472">Membrane</keyword>
<dbReference type="STRING" id="646529.Desaci_2118"/>
<keyword evidence="8" id="KW-1185">Reference proteome</keyword>
<dbReference type="PANTHER" id="PTHR30086:SF20">
    <property type="entry name" value="ARGININE EXPORTER PROTEIN ARGO-RELATED"/>
    <property type="match status" value="1"/>
</dbReference>
<feature type="transmembrane region" description="Helical" evidence="6">
    <location>
        <begin position="114"/>
        <end position="133"/>
    </location>
</feature>
<dbReference type="PANTHER" id="PTHR30086">
    <property type="entry name" value="ARGININE EXPORTER PROTEIN ARGO"/>
    <property type="match status" value="1"/>
</dbReference>
<evidence type="ECO:0000256" key="3">
    <source>
        <dbReference type="ARBA" id="ARBA00022692"/>
    </source>
</evidence>
<name>I4D5L2_DESAJ</name>
<protein>
    <submittedName>
        <fullName evidence="7">Putative threonine efflux protein</fullName>
    </submittedName>
</protein>
<evidence type="ECO:0000256" key="2">
    <source>
        <dbReference type="ARBA" id="ARBA00022475"/>
    </source>
</evidence>
<dbReference type="InterPro" id="IPR001123">
    <property type="entry name" value="LeuE-type"/>
</dbReference>
<evidence type="ECO:0000256" key="4">
    <source>
        <dbReference type="ARBA" id="ARBA00022989"/>
    </source>
</evidence>
<feature type="transmembrane region" description="Helical" evidence="6">
    <location>
        <begin position="72"/>
        <end position="94"/>
    </location>
</feature>
<accession>I4D5L2</accession>
<evidence type="ECO:0000313" key="7">
    <source>
        <dbReference type="EMBL" id="AFM41086.1"/>
    </source>
</evidence>
<gene>
    <name evidence="7" type="ordered locus">Desaci_2118</name>
</gene>
<sequence length="202" mass="21958">MITKGFKLGMMLQLAIGPVCVFIFTLGGNKGLLTAELAALGVAIIDALYILLAIFGIASFIDKERVKQVLKLFGAIIVALFGLHIIVGTFGWKVLPNVSLFNGIKTENSFVEGMVLTASNPLTILFWAGVFSTKIAEEKLTRADVYLFGLGSVLSTIFFLTVIAVFGSITRQFLPVLVISAINFTVGLALVYFAFRMFFKKT</sequence>
<feature type="transmembrane region" description="Helical" evidence="6">
    <location>
        <begin position="37"/>
        <end position="60"/>
    </location>
</feature>
<feature type="transmembrane region" description="Helical" evidence="6">
    <location>
        <begin position="173"/>
        <end position="195"/>
    </location>
</feature>
<evidence type="ECO:0000313" key="8">
    <source>
        <dbReference type="Proteomes" id="UP000002892"/>
    </source>
</evidence>
<dbReference type="AlphaFoldDB" id="I4D5L2"/>
<reference evidence="7 8" key="1">
    <citation type="journal article" date="2012" name="J. Bacteriol.">
        <title>Complete genome sequences of Desulfosporosinus orientis DSM765T, Desulfosporosinus youngiae DSM17734T, Desulfosporosinus meridiei DSM13257T, and Desulfosporosinus acidiphilus DSM22704T.</title>
        <authorList>
            <person name="Pester M."/>
            <person name="Brambilla E."/>
            <person name="Alazard D."/>
            <person name="Rattei T."/>
            <person name="Weinmaier T."/>
            <person name="Han J."/>
            <person name="Lucas S."/>
            <person name="Lapidus A."/>
            <person name="Cheng J.F."/>
            <person name="Goodwin L."/>
            <person name="Pitluck S."/>
            <person name="Peters L."/>
            <person name="Ovchinnikova G."/>
            <person name="Teshima H."/>
            <person name="Detter J.C."/>
            <person name="Han C.S."/>
            <person name="Tapia R."/>
            <person name="Land M.L."/>
            <person name="Hauser L."/>
            <person name="Kyrpides N.C."/>
            <person name="Ivanova N.N."/>
            <person name="Pagani I."/>
            <person name="Huntmann M."/>
            <person name="Wei C.L."/>
            <person name="Davenport K.W."/>
            <person name="Daligault H."/>
            <person name="Chain P.S."/>
            <person name="Chen A."/>
            <person name="Mavromatis K."/>
            <person name="Markowitz V."/>
            <person name="Szeto E."/>
            <person name="Mikhailova N."/>
            <person name="Pati A."/>
            <person name="Wagner M."/>
            <person name="Woyke T."/>
            <person name="Ollivier B."/>
            <person name="Klenk H.P."/>
            <person name="Spring S."/>
            <person name="Loy A."/>
        </authorList>
    </citation>
    <scope>NUCLEOTIDE SEQUENCE [LARGE SCALE GENOMIC DNA]</scope>
    <source>
        <strain evidence="8">DSM 22704 / JCM 16185 / SJ4</strain>
    </source>
</reference>
<keyword evidence="2" id="KW-1003">Cell membrane</keyword>
<evidence type="ECO:0000256" key="6">
    <source>
        <dbReference type="SAM" id="Phobius"/>
    </source>
</evidence>
<dbReference type="KEGG" id="dai:Desaci_2118"/>
<dbReference type="Pfam" id="PF01810">
    <property type="entry name" value="LysE"/>
    <property type="match status" value="1"/>
</dbReference>
<proteinExistence type="predicted"/>
<keyword evidence="4 6" id="KW-1133">Transmembrane helix</keyword>
<dbReference type="RefSeq" id="WP_014827090.1">
    <property type="nucleotide sequence ID" value="NC_018068.1"/>
</dbReference>
<dbReference type="Proteomes" id="UP000002892">
    <property type="component" value="Chromosome"/>
</dbReference>
<evidence type="ECO:0000256" key="5">
    <source>
        <dbReference type="ARBA" id="ARBA00023136"/>
    </source>
</evidence>
<keyword evidence="3 6" id="KW-0812">Transmembrane</keyword>
<dbReference type="HOGENOM" id="CLU_087840_3_0_9"/>
<dbReference type="GO" id="GO:0015171">
    <property type="term" value="F:amino acid transmembrane transporter activity"/>
    <property type="evidence" value="ECO:0007669"/>
    <property type="project" value="TreeGrafter"/>
</dbReference>
<dbReference type="eggNOG" id="COG1280">
    <property type="taxonomic scope" value="Bacteria"/>
</dbReference>
<organism evidence="7 8">
    <name type="scientific">Desulfosporosinus acidiphilus (strain DSM 22704 / JCM 16185 / SJ4)</name>
    <dbReference type="NCBI Taxonomy" id="646529"/>
    <lineage>
        <taxon>Bacteria</taxon>
        <taxon>Bacillati</taxon>
        <taxon>Bacillota</taxon>
        <taxon>Clostridia</taxon>
        <taxon>Eubacteriales</taxon>
        <taxon>Desulfitobacteriaceae</taxon>
        <taxon>Desulfosporosinus</taxon>
    </lineage>
</organism>